<dbReference type="Proteomes" id="UP000823926">
    <property type="component" value="Unassembled WGS sequence"/>
</dbReference>
<feature type="chain" id="PRO_5038591661" description="Protein BatD" evidence="3">
    <location>
        <begin position="28"/>
        <end position="361"/>
    </location>
</feature>
<evidence type="ECO:0000313" key="5">
    <source>
        <dbReference type="Proteomes" id="UP000823926"/>
    </source>
</evidence>
<feature type="signal peptide" evidence="3">
    <location>
        <begin position="1"/>
        <end position="27"/>
    </location>
</feature>
<keyword evidence="2" id="KW-1133">Transmembrane helix</keyword>
<dbReference type="EMBL" id="DXHL01000021">
    <property type="protein sequence ID" value="HIW10822.1"/>
    <property type="molecule type" value="Genomic_DNA"/>
</dbReference>
<organism evidence="4 5">
    <name type="scientific">Candidatus Rikenella faecigallinarum</name>
    <dbReference type="NCBI Taxonomy" id="2838745"/>
    <lineage>
        <taxon>Bacteria</taxon>
        <taxon>Pseudomonadati</taxon>
        <taxon>Bacteroidota</taxon>
        <taxon>Bacteroidia</taxon>
        <taxon>Bacteroidales</taxon>
        <taxon>Rikenellaceae</taxon>
        <taxon>Rikenella</taxon>
    </lineage>
</organism>
<comment type="caution">
    <text evidence="4">The sequence shown here is derived from an EMBL/GenBank/DDBJ whole genome shotgun (WGS) entry which is preliminary data.</text>
</comment>
<feature type="region of interest" description="Disordered" evidence="1">
    <location>
        <begin position="321"/>
        <end position="361"/>
    </location>
</feature>
<proteinExistence type="predicted"/>
<keyword evidence="2" id="KW-0472">Membrane</keyword>
<keyword evidence="2" id="KW-0812">Transmembrane</keyword>
<sequence>MKRFTILGGVARVAGWLLAALAPLSLAAQSKAPEVHTRFTADTIMIGDQFGLHLDIDKDVAQEIQLPQFEKNQLTPQIEVLGIDRIDTLSQNGRRVKVRVSYRLTSFDEGTHTVGGFPVVWSASLQDAQAGKADTVLAPEVLSLTVATFDIDTTKQQIFDIKRPINTPLIFDEIKEYVYWGAAAAVALAAVIYLIILYVRRRKKRTGPKRVIPPHVVAIRALEKLHSRKLWQNGKHKEYYSQLADIVRVYIENRYGIGAMEMTSDQILEAMREVNDERLREKLRELFSLADLVKFAKMAPSPEDNEQAYFDAYFYVEETKQLPEPGQAPAAPGATATDTTDMPAEEPMEITPDNEQKEETR</sequence>
<reference evidence="4" key="2">
    <citation type="submission" date="2021-04" db="EMBL/GenBank/DDBJ databases">
        <authorList>
            <person name="Gilroy R."/>
        </authorList>
    </citation>
    <scope>NUCLEOTIDE SEQUENCE</scope>
    <source>
        <strain evidence="4">ChiBcec15-1070</strain>
    </source>
</reference>
<reference evidence="4" key="1">
    <citation type="journal article" date="2021" name="PeerJ">
        <title>Extensive microbial diversity within the chicken gut microbiome revealed by metagenomics and culture.</title>
        <authorList>
            <person name="Gilroy R."/>
            <person name="Ravi A."/>
            <person name="Getino M."/>
            <person name="Pursley I."/>
            <person name="Horton D.L."/>
            <person name="Alikhan N.F."/>
            <person name="Baker D."/>
            <person name="Gharbi K."/>
            <person name="Hall N."/>
            <person name="Watson M."/>
            <person name="Adriaenssens E.M."/>
            <person name="Foster-Nyarko E."/>
            <person name="Jarju S."/>
            <person name="Secka A."/>
            <person name="Antonio M."/>
            <person name="Oren A."/>
            <person name="Chaudhuri R.R."/>
            <person name="La Ragione R."/>
            <person name="Hildebrand F."/>
            <person name="Pallen M.J."/>
        </authorList>
    </citation>
    <scope>NUCLEOTIDE SEQUENCE</scope>
    <source>
        <strain evidence="4">ChiBcec15-1070</strain>
    </source>
</reference>
<accession>A0A9D1QCT5</accession>
<keyword evidence="3" id="KW-0732">Signal</keyword>
<gene>
    <name evidence="4" type="ORF">H9888_04890</name>
</gene>
<name>A0A9D1QCT5_9BACT</name>
<evidence type="ECO:0000256" key="2">
    <source>
        <dbReference type="SAM" id="Phobius"/>
    </source>
</evidence>
<evidence type="ECO:0000313" key="4">
    <source>
        <dbReference type="EMBL" id="HIW10822.1"/>
    </source>
</evidence>
<dbReference type="AlphaFoldDB" id="A0A9D1QCT5"/>
<protein>
    <recommendedName>
        <fullName evidence="6">Protein BatD</fullName>
    </recommendedName>
</protein>
<evidence type="ECO:0000256" key="1">
    <source>
        <dbReference type="SAM" id="MobiDB-lite"/>
    </source>
</evidence>
<evidence type="ECO:0000256" key="3">
    <source>
        <dbReference type="SAM" id="SignalP"/>
    </source>
</evidence>
<evidence type="ECO:0008006" key="6">
    <source>
        <dbReference type="Google" id="ProtNLM"/>
    </source>
</evidence>
<feature type="compositionally biased region" description="Low complexity" evidence="1">
    <location>
        <begin position="325"/>
        <end position="342"/>
    </location>
</feature>
<feature type="transmembrane region" description="Helical" evidence="2">
    <location>
        <begin position="177"/>
        <end position="199"/>
    </location>
</feature>